<dbReference type="Proteomes" id="UP000267096">
    <property type="component" value="Unassembled WGS sequence"/>
</dbReference>
<proteinExistence type="predicted"/>
<evidence type="ECO:0000313" key="3">
    <source>
        <dbReference type="WBParaSite" id="ASIM_0000432601-mRNA-1"/>
    </source>
</evidence>
<evidence type="ECO:0000313" key="2">
    <source>
        <dbReference type="Proteomes" id="UP000267096"/>
    </source>
</evidence>
<gene>
    <name evidence="1" type="ORF">ASIM_LOCUS4140</name>
</gene>
<keyword evidence="2" id="KW-1185">Reference proteome</keyword>
<name>A0A0M3J9Q7_ANISI</name>
<protein>
    <submittedName>
        <fullName evidence="3">Zf-CHCC domain-containing protein</fullName>
    </submittedName>
</protein>
<reference evidence="1 2" key="2">
    <citation type="submission" date="2018-11" db="EMBL/GenBank/DDBJ databases">
        <authorList>
            <consortium name="Pathogen Informatics"/>
        </authorList>
    </citation>
    <scope>NUCLEOTIDE SEQUENCE [LARGE SCALE GENOMIC DNA]</scope>
</reference>
<sequence length="91" mass="10108">MLLNLMKHSAAVASSFRIRLTNNLHRSASCSVKKISIETVGDTTTVQLVDVPDPDQRKVLKKSDDTCSLCTCNIPIKVEKNFFEFHGILTS</sequence>
<reference evidence="3" key="1">
    <citation type="submission" date="2017-02" db="UniProtKB">
        <authorList>
            <consortium name="WormBaseParasite"/>
        </authorList>
    </citation>
    <scope>IDENTIFICATION</scope>
</reference>
<dbReference type="WBParaSite" id="ASIM_0000432601-mRNA-1">
    <property type="protein sequence ID" value="ASIM_0000432601-mRNA-1"/>
    <property type="gene ID" value="ASIM_0000432601"/>
</dbReference>
<accession>A0A0M3J9Q7</accession>
<organism evidence="3">
    <name type="scientific">Anisakis simplex</name>
    <name type="common">Herring worm</name>
    <dbReference type="NCBI Taxonomy" id="6269"/>
    <lineage>
        <taxon>Eukaryota</taxon>
        <taxon>Metazoa</taxon>
        <taxon>Ecdysozoa</taxon>
        <taxon>Nematoda</taxon>
        <taxon>Chromadorea</taxon>
        <taxon>Rhabditida</taxon>
        <taxon>Spirurina</taxon>
        <taxon>Ascaridomorpha</taxon>
        <taxon>Ascaridoidea</taxon>
        <taxon>Anisakidae</taxon>
        <taxon>Anisakis</taxon>
        <taxon>Anisakis simplex complex</taxon>
    </lineage>
</organism>
<evidence type="ECO:0000313" key="1">
    <source>
        <dbReference type="EMBL" id="VDK23198.1"/>
    </source>
</evidence>
<dbReference type="AlphaFoldDB" id="A0A0M3J9Q7"/>
<dbReference type="EMBL" id="UYRR01007000">
    <property type="protein sequence ID" value="VDK23198.1"/>
    <property type="molecule type" value="Genomic_DNA"/>
</dbReference>
<dbReference type="OrthoDB" id="10054543at2759"/>